<comment type="similarity">
    <text evidence="2">Belongs to the peptidase S1 family. CLIP subfamily.</text>
</comment>
<dbReference type="GO" id="GO:0004252">
    <property type="term" value="F:serine-type endopeptidase activity"/>
    <property type="evidence" value="ECO:0007669"/>
    <property type="project" value="InterPro"/>
</dbReference>
<dbReference type="InterPro" id="IPR043504">
    <property type="entry name" value="Peptidase_S1_PA_chymotrypsin"/>
</dbReference>
<evidence type="ECO:0000256" key="1">
    <source>
        <dbReference type="ARBA" id="ARBA00023157"/>
    </source>
</evidence>
<keyword evidence="6" id="KW-1185">Reference proteome</keyword>
<dbReference type="InterPro" id="IPR051487">
    <property type="entry name" value="Ser/Thr_Proteases_Immune/Dev"/>
</dbReference>
<organism evidence="5 6">
    <name type="scientific">Petrolisthes manimaculis</name>
    <dbReference type="NCBI Taxonomy" id="1843537"/>
    <lineage>
        <taxon>Eukaryota</taxon>
        <taxon>Metazoa</taxon>
        <taxon>Ecdysozoa</taxon>
        <taxon>Arthropoda</taxon>
        <taxon>Crustacea</taxon>
        <taxon>Multicrustacea</taxon>
        <taxon>Malacostraca</taxon>
        <taxon>Eumalacostraca</taxon>
        <taxon>Eucarida</taxon>
        <taxon>Decapoda</taxon>
        <taxon>Pleocyemata</taxon>
        <taxon>Anomura</taxon>
        <taxon>Galatheoidea</taxon>
        <taxon>Porcellanidae</taxon>
        <taxon>Petrolisthes</taxon>
    </lineage>
</organism>
<feature type="compositionally biased region" description="Low complexity" evidence="3">
    <location>
        <begin position="16"/>
        <end position="34"/>
    </location>
</feature>
<evidence type="ECO:0000313" key="6">
    <source>
        <dbReference type="Proteomes" id="UP001292094"/>
    </source>
</evidence>
<dbReference type="AlphaFoldDB" id="A0AAE1UE89"/>
<evidence type="ECO:0000256" key="2">
    <source>
        <dbReference type="ARBA" id="ARBA00024195"/>
    </source>
</evidence>
<dbReference type="EMBL" id="JAWZYT010000676">
    <property type="protein sequence ID" value="KAK4320297.1"/>
    <property type="molecule type" value="Genomic_DNA"/>
</dbReference>
<dbReference type="SUPFAM" id="SSF50494">
    <property type="entry name" value="Trypsin-like serine proteases"/>
    <property type="match status" value="1"/>
</dbReference>
<comment type="caution">
    <text evidence="5">The sequence shown here is derived from an EMBL/GenBank/DDBJ whole genome shotgun (WGS) entry which is preliminary data.</text>
</comment>
<reference evidence="5" key="1">
    <citation type="submission" date="2023-11" db="EMBL/GenBank/DDBJ databases">
        <title>Genome assemblies of two species of porcelain crab, Petrolisthes cinctipes and Petrolisthes manimaculis (Anomura: Porcellanidae).</title>
        <authorList>
            <person name="Angst P."/>
        </authorList>
    </citation>
    <scope>NUCLEOTIDE SEQUENCE</scope>
    <source>
        <strain evidence="5">PB745_02</strain>
        <tissue evidence="5">Gill</tissue>
    </source>
</reference>
<keyword evidence="1" id="KW-1015">Disulfide bond</keyword>
<dbReference type="GO" id="GO:0006508">
    <property type="term" value="P:proteolysis"/>
    <property type="evidence" value="ECO:0007669"/>
    <property type="project" value="InterPro"/>
</dbReference>
<accession>A0AAE1UE89</accession>
<dbReference type="PANTHER" id="PTHR24256">
    <property type="entry name" value="TRYPTASE-RELATED"/>
    <property type="match status" value="1"/>
</dbReference>
<name>A0AAE1UE89_9EUCA</name>
<proteinExistence type="inferred from homology"/>
<dbReference type="SMART" id="SM00020">
    <property type="entry name" value="Tryp_SPc"/>
    <property type="match status" value="1"/>
</dbReference>
<dbReference type="PROSITE" id="PS50240">
    <property type="entry name" value="TRYPSIN_DOM"/>
    <property type="match status" value="1"/>
</dbReference>
<evidence type="ECO:0000259" key="4">
    <source>
        <dbReference type="PROSITE" id="PS50240"/>
    </source>
</evidence>
<dbReference type="InterPro" id="IPR009003">
    <property type="entry name" value="Peptidase_S1_PA"/>
</dbReference>
<evidence type="ECO:0000313" key="5">
    <source>
        <dbReference type="EMBL" id="KAK4320297.1"/>
    </source>
</evidence>
<gene>
    <name evidence="5" type="ORF">Pmani_008805</name>
</gene>
<dbReference type="InterPro" id="IPR001254">
    <property type="entry name" value="Trypsin_dom"/>
</dbReference>
<sequence>MPPKTYEEFIDILPDSNPESSTSSAPTTSTNSPPIRISREIGEAEIIKIIHEYLNGRNASVYGWGIINDNGDPAQQLRGVEVTILPNSECEHFYGDVVRDTMLCTSGQGGRGPCGEALSIAQLLKFNCVKHRQKQKKEHLFYWYKETITSRYQVFHIAKKSSATRKRGLLVDKLFSLALSISYDRVLRLSAEIGNRACQMFQTEQVGDSGSPAQLKMKDGRWCQVGVLAFGAKADCSDGYPSGNVLLPIYMDWIEYITGFDFNEYY</sequence>
<feature type="domain" description="Peptidase S1" evidence="4">
    <location>
        <begin position="35"/>
        <end position="259"/>
    </location>
</feature>
<protein>
    <recommendedName>
        <fullName evidence="4">Peptidase S1 domain-containing protein</fullName>
    </recommendedName>
</protein>
<dbReference type="Gene3D" id="2.40.10.10">
    <property type="entry name" value="Trypsin-like serine proteases"/>
    <property type="match status" value="2"/>
</dbReference>
<dbReference type="Proteomes" id="UP001292094">
    <property type="component" value="Unassembled WGS sequence"/>
</dbReference>
<dbReference type="Pfam" id="PF00089">
    <property type="entry name" value="Trypsin"/>
    <property type="match status" value="1"/>
</dbReference>
<feature type="region of interest" description="Disordered" evidence="3">
    <location>
        <begin position="13"/>
        <end position="35"/>
    </location>
</feature>
<evidence type="ECO:0000256" key="3">
    <source>
        <dbReference type="SAM" id="MobiDB-lite"/>
    </source>
</evidence>